<dbReference type="RefSeq" id="WP_219850786.1">
    <property type="nucleotide sequence ID" value="NZ_CP059491.1"/>
</dbReference>
<dbReference type="KEGG" id="gji:H1R19_05495"/>
<name>A0A7D7LSV5_9ACTN</name>
<organism evidence="1 2">
    <name type="scientific">Gordonia jinghuaiqii</name>
    <dbReference type="NCBI Taxonomy" id="2758710"/>
    <lineage>
        <taxon>Bacteria</taxon>
        <taxon>Bacillati</taxon>
        <taxon>Actinomycetota</taxon>
        <taxon>Actinomycetes</taxon>
        <taxon>Mycobacteriales</taxon>
        <taxon>Gordoniaceae</taxon>
        <taxon>Gordonia</taxon>
    </lineage>
</organism>
<keyword evidence="2" id="KW-1185">Reference proteome</keyword>
<accession>A0A7D7LSV5</accession>
<dbReference type="AlphaFoldDB" id="A0A7D7LSV5"/>
<sequence length="277" mass="31264">MTFGFDDVAGGAADRFRTERDQQAAAVERSAAADWEERRELTLHFIEAIRAPLQVVYARLLSEGITPKKSKLSSKSFLRTTHEQLIWIGGRIDAGFTNEQYGPFHRLINSINSDGDFFWTEVIEFRRPGVHGDGGMNDVGRIERPFSREIKPPRNAEKRLRSKAVFWSDRSDSLEFTAYYIAQSICSVSSLHNSNTSGITGTIVVDRSDGLVYFRWTGAENRRTDDDILGDKSRAPAIVPSRLEPIEDYVARAAARTITLHRLEQPQSASSRRGSRR</sequence>
<protein>
    <submittedName>
        <fullName evidence="1">Uncharacterized protein</fullName>
    </submittedName>
</protein>
<evidence type="ECO:0000313" key="2">
    <source>
        <dbReference type="Proteomes" id="UP000515663"/>
    </source>
</evidence>
<dbReference type="EMBL" id="CP059491">
    <property type="protein sequence ID" value="QMT02605.1"/>
    <property type="molecule type" value="Genomic_DNA"/>
</dbReference>
<reference evidence="2" key="1">
    <citation type="submission" date="2020-07" db="EMBL/GenBank/DDBJ databases">
        <title>novel species isolated from the respiratory tract of Marmot.</title>
        <authorList>
            <person name="Zhang G."/>
        </authorList>
    </citation>
    <scope>NUCLEOTIDE SEQUENCE [LARGE SCALE GENOMIC DNA]</scope>
    <source>
        <strain evidence="2">686</strain>
    </source>
</reference>
<dbReference type="Proteomes" id="UP000515663">
    <property type="component" value="Chromosome"/>
</dbReference>
<gene>
    <name evidence="1" type="ORF">H1R19_05495</name>
</gene>
<evidence type="ECO:0000313" key="1">
    <source>
        <dbReference type="EMBL" id="QMT02605.1"/>
    </source>
</evidence>
<proteinExistence type="predicted"/>